<evidence type="ECO:0000256" key="10">
    <source>
        <dbReference type="SAM" id="Phobius"/>
    </source>
</evidence>
<sequence length="522" mass="55633">MAGVRVSAVSEGTGAARPPDRRQDGDGRRLRHRPVNRGLWGRTPSRKPRRAKGGPAAFVRRALTAVRDRPALSGQHRRCRTRPRPRISRAVAIDASLAAGAIGYSLLLHFLLIPLQIAAYPDFSDELPTGADMAVITVAEVAAALALLVRRRHPLPVAAVCTAVIWLGGPASTFPFGLYTLVVQRRNRWAVAYALAAAAIPIRALWSTTAVWGGGGPAEPLPLYLEGFLLGYVNPTIVVPVLVGITIRKHRVLISTLDDQAKQLQREQALISRNARLEERTRIAGDMHDVVTHYLGLMILRAGAMEAQAGRESETGKSARLVGDLGRRAMKELRDLLGVLRSDPEADGEPSAGDDPGAGESRSGTWGAQVVKMLNAAHLAGVPLTWQVDGEPEEADAAVLRAAYRVVQEALSNASRHAPGAEVRVAVETADQRLEISVHNGPSPFPAIESERDGGRGLTGMRERVAQVGGTLWTFDTPDGGFDVCASFPLGAPVPAAPHDQDPGRGRRGAGPAEHPAGTGSR</sequence>
<evidence type="ECO:0000256" key="8">
    <source>
        <dbReference type="ARBA" id="ARBA00023012"/>
    </source>
</evidence>
<dbReference type="CDD" id="cd16917">
    <property type="entry name" value="HATPase_UhpB-NarQ-NarX-like"/>
    <property type="match status" value="1"/>
</dbReference>
<evidence type="ECO:0000256" key="2">
    <source>
        <dbReference type="ARBA" id="ARBA00012438"/>
    </source>
</evidence>
<evidence type="ECO:0000259" key="12">
    <source>
        <dbReference type="Pfam" id="PF07730"/>
    </source>
</evidence>
<protein>
    <recommendedName>
        <fullName evidence="2">histidine kinase</fullName>
        <ecNumber evidence="2">2.7.13.3</ecNumber>
    </recommendedName>
</protein>
<evidence type="ECO:0000259" key="11">
    <source>
        <dbReference type="Pfam" id="PF02518"/>
    </source>
</evidence>
<keyword evidence="6" id="KW-0418">Kinase</keyword>
<proteinExistence type="predicted"/>
<keyword evidence="10" id="KW-0472">Membrane</keyword>
<feature type="compositionally biased region" description="Low complexity" evidence="9">
    <location>
        <begin position="510"/>
        <end position="522"/>
    </location>
</feature>
<reference evidence="13" key="2">
    <citation type="submission" date="2020-09" db="EMBL/GenBank/DDBJ databases">
        <authorList>
            <person name="Sun Q."/>
            <person name="Zhou Y."/>
        </authorList>
    </citation>
    <scope>NUCLEOTIDE SEQUENCE</scope>
    <source>
        <strain evidence="13">CGMCC 4.7201</strain>
    </source>
</reference>
<evidence type="ECO:0000313" key="13">
    <source>
        <dbReference type="EMBL" id="GGO96452.1"/>
    </source>
</evidence>
<dbReference type="InterPro" id="IPR003594">
    <property type="entry name" value="HATPase_dom"/>
</dbReference>
<evidence type="ECO:0000256" key="4">
    <source>
        <dbReference type="ARBA" id="ARBA00022679"/>
    </source>
</evidence>
<organism evidence="13 14">
    <name type="scientific">Wenjunlia tyrosinilytica</name>
    <dbReference type="NCBI Taxonomy" id="1544741"/>
    <lineage>
        <taxon>Bacteria</taxon>
        <taxon>Bacillati</taxon>
        <taxon>Actinomycetota</taxon>
        <taxon>Actinomycetes</taxon>
        <taxon>Kitasatosporales</taxon>
        <taxon>Streptomycetaceae</taxon>
        <taxon>Wenjunlia</taxon>
    </lineage>
</organism>
<dbReference type="GO" id="GO:0005524">
    <property type="term" value="F:ATP binding"/>
    <property type="evidence" value="ECO:0007669"/>
    <property type="project" value="UniProtKB-KW"/>
</dbReference>
<accession>A0A918E1K7</accession>
<feature type="transmembrane region" description="Helical" evidence="10">
    <location>
        <begin position="190"/>
        <end position="212"/>
    </location>
</feature>
<dbReference type="Gene3D" id="1.20.5.1930">
    <property type="match status" value="1"/>
</dbReference>
<evidence type="ECO:0000256" key="1">
    <source>
        <dbReference type="ARBA" id="ARBA00000085"/>
    </source>
</evidence>
<feature type="region of interest" description="Disordered" evidence="9">
    <location>
        <begin position="1"/>
        <end position="55"/>
    </location>
</feature>
<name>A0A918E1K7_9ACTN</name>
<comment type="catalytic activity">
    <reaction evidence="1">
        <text>ATP + protein L-histidine = ADP + protein N-phospho-L-histidine.</text>
        <dbReference type="EC" id="2.7.13.3"/>
    </reaction>
</comment>
<dbReference type="Pfam" id="PF02518">
    <property type="entry name" value="HATPase_c"/>
    <property type="match status" value="1"/>
</dbReference>
<keyword evidence="7" id="KW-0067">ATP-binding</keyword>
<dbReference type="SUPFAM" id="SSF55874">
    <property type="entry name" value="ATPase domain of HSP90 chaperone/DNA topoisomerase II/histidine kinase"/>
    <property type="match status" value="1"/>
</dbReference>
<evidence type="ECO:0000256" key="7">
    <source>
        <dbReference type="ARBA" id="ARBA00022840"/>
    </source>
</evidence>
<dbReference type="Proteomes" id="UP000641932">
    <property type="component" value="Unassembled WGS sequence"/>
</dbReference>
<evidence type="ECO:0000256" key="9">
    <source>
        <dbReference type="SAM" id="MobiDB-lite"/>
    </source>
</evidence>
<evidence type="ECO:0000256" key="3">
    <source>
        <dbReference type="ARBA" id="ARBA00022553"/>
    </source>
</evidence>
<evidence type="ECO:0000256" key="5">
    <source>
        <dbReference type="ARBA" id="ARBA00022741"/>
    </source>
</evidence>
<dbReference type="PANTHER" id="PTHR24421:SF10">
    <property type="entry name" value="NITRATE_NITRITE SENSOR PROTEIN NARQ"/>
    <property type="match status" value="1"/>
</dbReference>
<feature type="domain" description="Signal transduction histidine kinase subgroup 3 dimerisation and phosphoacceptor" evidence="12">
    <location>
        <begin position="279"/>
        <end position="343"/>
    </location>
</feature>
<gene>
    <name evidence="13" type="ORF">GCM10012280_55970</name>
</gene>
<keyword evidence="14" id="KW-1185">Reference proteome</keyword>
<keyword evidence="10" id="KW-1133">Transmembrane helix</keyword>
<keyword evidence="4" id="KW-0808">Transferase</keyword>
<feature type="domain" description="Histidine kinase/HSP90-like ATPase" evidence="11">
    <location>
        <begin position="402"/>
        <end position="490"/>
    </location>
</feature>
<dbReference type="GO" id="GO:0016020">
    <property type="term" value="C:membrane"/>
    <property type="evidence" value="ECO:0007669"/>
    <property type="project" value="InterPro"/>
</dbReference>
<keyword evidence="5" id="KW-0547">Nucleotide-binding</keyword>
<keyword evidence="10" id="KW-0812">Transmembrane</keyword>
<dbReference type="EMBL" id="BMMS01000029">
    <property type="protein sequence ID" value="GGO96452.1"/>
    <property type="molecule type" value="Genomic_DNA"/>
</dbReference>
<keyword evidence="3" id="KW-0597">Phosphoprotein</keyword>
<dbReference type="EC" id="2.7.13.3" evidence="2"/>
<dbReference type="InterPro" id="IPR011712">
    <property type="entry name" value="Sig_transdc_His_kin_sub3_dim/P"/>
</dbReference>
<dbReference type="InterPro" id="IPR050482">
    <property type="entry name" value="Sensor_HK_TwoCompSys"/>
</dbReference>
<feature type="transmembrane region" description="Helical" evidence="10">
    <location>
        <begin position="157"/>
        <end position="178"/>
    </location>
</feature>
<dbReference type="PANTHER" id="PTHR24421">
    <property type="entry name" value="NITRATE/NITRITE SENSOR PROTEIN NARX-RELATED"/>
    <property type="match status" value="1"/>
</dbReference>
<dbReference type="InterPro" id="IPR036890">
    <property type="entry name" value="HATPase_C_sf"/>
</dbReference>
<feature type="region of interest" description="Disordered" evidence="9">
    <location>
        <begin position="491"/>
        <end position="522"/>
    </location>
</feature>
<reference evidence="13" key="1">
    <citation type="journal article" date="2014" name="Int. J. Syst. Evol. Microbiol.">
        <title>Complete genome sequence of Corynebacterium casei LMG S-19264T (=DSM 44701T), isolated from a smear-ripened cheese.</title>
        <authorList>
            <consortium name="US DOE Joint Genome Institute (JGI-PGF)"/>
            <person name="Walter F."/>
            <person name="Albersmeier A."/>
            <person name="Kalinowski J."/>
            <person name="Ruckert C."/>
        </authorList>
    </citation>
    <scope>NUCLEOTIDE SEQUENCE</scope>
    <source>
        <strain evidence="13">CGMCC 4.7201</strain>
    </source>
</reference>
<dbReference type="GO" id="GO:0046983">
    <property type="term" value="F:protein dimerization activity"/>
    <property type="evidence" value="ECO:0007669"/>
    <property type="project" value="InterPro"/>
</dbReference>
<feature type="transmembrane region" description="Helical" evidence="10">
    <location>
        <begin position="224"/>
        <end position="247"/>
    </location>
</feature>
<dbReference type="Pfam" id="PF07730">
    <property type="entry name" value="HisKA_3"/>
    <property type="match status" value="1"/>
</dbReference>
<dbReference type="AlphaFoldDB" id="A0A918E1K7"/>
<evidence type="ECO:0000256" key="6">
    <source>
        <dbReference type="ARBA" id="ARBA00022777"/>
    </source>
</evidence>
<evidence type="ECO:0000313" key="14">
    <source>
        <dbReference type="Proteomes" id="UP000641932"/>
    </source>
</evidence>
<feature type="transmembrane region" description="Helical" evidence="10">
    <location>
        <begin position="90"/>
        <end position="113"/>
    </location>
</feature>
<feature type="compositionally biased region" description="Basic and acidic residues" evidence="9">
    <location>
        <begin position="18"/>
        <end position="28"/>
    </location>
</feature>
<comment type="caution">
    <text evidence="13">The sequence shown here is derived from an EMBL/GenBank/DDBJ whole genome shotgun (WGS) entry which is preliminary data.</text>
</comment>
<keyword evidence="8" id="KW-0902">Two-component regulatory system</keyword>
<dbReference type="Gene3D" id="3.30.565.10">
    <property type="entry name" value="Histidine kinase-like ATPase, C-terminal domain"/>
    <property type="match status" value="1"/>
</dbReference>
<dbReference type="GO" id="GO:0000155">
    <property type="term" value="F:phosphorelay sensor kinase activity"/>
    <property type="evidence" value="ECO:0007669"/>
    <property type="project" value="InterPro"/>
</dbReference>
<feature type="region of interest" description="Disordered" evidence="9">
    <location>
        <begin position="339"/>
        <end position="364"/>
    </location>
</feature>